<dbReference type="GO" id="GO:0022857">
    <property type="term" value="F:transmembrane transporter activity"/>
    <property type="evidence" value="ECO:0007669"/>
    <property type="project" value="InterPro"/>
</dbReference>
<keyword evidence="9" id="KW-1185">Reference proteome</keyword>
<feature type="transmembrane region" description="Helical" evidence="7">
    <location>
        <begin position="217"/>
        <end position="236"/>
    </location>
</feature>
<comment type="subcellular location">
    <subcellularLocation>
        <location evidence="1">Membrane</location>
        <topology evidence="1">Multi-pass membrane protein</topology>
    </subcellularLocation>
</comment>
<dbReference type="EMBL" id="HG322950">
    <property type="protein sequence ID" value="CDF81638.1"/>
    <property type="molecule type" value="Genomic_DNA"/>
</dbReference>
<feature type="transmembrane region" description="Helical" evidence="7">
    <location>
        <begin position="149"/>
        <end position="168"/>
    </location>
</feature>
<dbReference type="Gene3D" id="1.20.1740.10">
    <property type="entry name" value="Amino acid/polyamine transporter I"/>
    <property type="match status" value="1"/>
</dbReference>
<evidence type="ECO:0000313" key="8">
    <source>
        <dbReference type="EMBL" id="CDF81638.1"/>
    </source>
</evidence>
<feature type="transmembrane region" description="Helical" evidence="7">
    <location>
        <begin position="175"/>
        <end position="197"/>
    </location>
</feature>
<evidence type="ECO:0000313" key="9">
    <source>
        <dbReference type="Proteomes" id="UP000025241"/>
    </source>
</evidence>
<evidence type="ECO:0000256" key="5">
    <source>
        <dbReference type="ARBA" id="ARBA00023136"/>
    </source>
</evidence>
<dbReference type="PANTHER" id="PTHR45649:SF26">
    <property type="entry name" value="OS04G0435100 PROTEIN"/>
    <property type="match status" value="1"/>
</dbReference>
<feature type="transmembrane region" description="Helical" evidence="7">
    <location>
        <begin position="309"/>
        <end position="334"/>
    </location>
</feature>
<dbReference type="GO" id="GO:0016020">
    <property type="term" value="C:membrane"/>
    <property type="evidence" value="ECO:0007669"/>
    <property type="project" value="UniProtKB-SubCell"/>
</dbReference>
<gene>
    <name evidence="8" type="ORF">PKB_0259</name>
</gene>
<keyword evidence="2" id="KW-0813">Transport</keyword>
<proteinExistence type="predicted"/>
<dbReference type="Pfam" id="PF13520">
    <property type="entry name" value="AA_permease_2"/>
    <property type="match status" value="1"/>
</dbReference>
<dbReference type="STRING" id="1301098.PKB_0259"/>
<feature type="transmembrane region" description="Helical" evidence="7">
    <location>
        <begin position="355"/>
        <end position="379"/>
    </location>
</feature>
<accession>A0A024HAZ1</accession>
<feature type="transmembrane region" description="Helical" evidence="7">
    <location>
        <begin position="427"/>
        <end position="444"/>
    </location>
</feature>
<feature type="transmembrane region" description="Helical" evidence="7">
    <location>
        <begin position="69"/>
        <end position="89"/>
    </location>
</feature>
<evidence type="ECO:0000256" key="3">
    <source>
        <dbReference type="ARBA" id="ARBA00022692"/>
    </source>
</evidence>
<feature type="transmembrane region" description="Helical" evidence="7">
    <location>
        <begin position="385"/>
        <end position="406"/>
    </location>
</feature>
<keyword evidence="5 7" id="KW-0472">Membrane</keyword>
<sequence>MSGSPAKRAAGVTDSDAEQLAALGYSSNFERSMSLWENFSLGFTYLSPVVGVYTLFGLCLAAGGPPMFWTYLLIGLGQMLVCLVFCEVVSQFPISGGVYPWARRLVGKRWAWMVGWVYAWALCTSIAGIAVGAAPYMAVMLGFEMHGNAAIGIALGLIALSTVLNLSGTKLLARVAMFGFLCELVGALLVGGYLLIFERHQPFSVLFNTFDIKIDGSYWPAFLAASLAGLFQYYGFEACGDVAEETPNPGKMIPKTMRMTIYIGGAAAMFACLALILSVPDIQRVIHGEDTDPVTTILANAFGPVGSRLVMAVVMVSFVSCVLSLQAAASRLLFAYARDEMIVGSKQLSRLNANHVPAVALVVAGVMPAAIVCLGLFMADAVATIVGFAAIGIYVSFQLIVIAALIARAKGWSPSGQFSLGKWGVPVNVAALVYGVAAIVNMVWPRTPDAPWYMNYSMILTTAVVLGAGLLYMLLAKPYDKGTAPAGDAHRISGRQRSGRATGALSEPA</sequence>
<reference evidence="8 9" key="2">
    <citation type="submission" date="2014-05" db="EMBL/GenBank/DDBJ databases">
        <title>Genome sequence of the 3-chlorobenzoate degrading bacterium Pseudomonas knackmussii B13 shows multiple evidence for horizontal gene transfer.</title>
        <authorList>
            <person name="Miyazaki R."/>
            <person name="Bertelli C."/>
            <person name="Falquet L."/>
            <person name="Robinson-Rechavi M."/>
            <person name="Gharib W."/>
            <person name="Roy S."/>
            <person name="Van der Meer J.R."/>
        </authorList>
    </citation>
    <scope>NUCLEOTIDE SEQUENCE [LARGE SCALE GENOMIC DNA]</scope>
    <source>
        <strain evidence="8 9">B13</strain>
    </source>
</reference>
<dbReference type="HOGENOM" id="CLU_004495_0_4_6"/>
<dbReference type="Proteomes" id="UP000025241">
    <property type="component" value="Chromosome I"/>
</dbReference>
<feature type="transmembrane region" description="Helical" evidence="7">
    <location>
        <begin position="110"/>
        <end position="137"/>
    </location>
</feature>
<evidence type="ECO:0000256" key="2">
    <source>
        <dbReference type="ARBA" id="ARBA00022448"/>
    </source>
</evidence>
<protein>
    <submittedName>
        <fullName evidence="8">Putative amino acid permease</fullName>
    </submittedName>
</protein>
<feature type="transmembrane region" description="Helical" evidence="7">
    <location>
        <begin position="257"/>
        <end position="279"/>
    </location>
</feature>
<feature type="transmembrane region" description="Helical" evidence="7">
    <location>
        <begin position="456"/>
        <end position="475"/>
    </location>
</feature>
<dbReference type="OrthoDB" id="7281735at2"/>
<feature type="transmembrane region" description="Helical" evidence="7">
    <location>
        <begin position="41"/>
        <end position="63"/>
    </location>
</feature>
<keyword evidence="4 7" id="KW-1133">Transmembrane helix</keyword>
<dbReference type="eggNOG" id="COG0531">
    <property type="taxonomic scope" value="Bacteria"/>
</dbReference>
<keyword evidence="3 7" id="KW-0812">Transmembrane</keyword>
<evidence type="ECO:0000256" key="6">
    <source>
        <dbReference type="SAM" id="MobiDB-lite"/>
    </source>
</evidence>
<reference evidence="8 9" key="1">
    <citation type="submission" date="2013-03" db="EMBL/GenBank/DDBJ databases">
        <authorList>
            <person name="Linke B."/>
        </authorList>
    </citation>
    <scope>NUCLEOTIDE SEQUENCE [LARGE SCALE GENOMIC DNA]</scope>
    <source>
        <strain evidence="8 9">B13</strain>
    </source>
</reference>
<evidence type="ECO:0000256" key="1">
    <source>
        <dbReference type="ARBA" id="ARBA00004141"/>
    </source>
</evidence>
<evidence type="ECO:0000256" key="7">
    <source>
        <dbReference type="SAM" id="Phobius"/>
    </source>
</evidence>
<dbReference type="PANTHER" id="PTHR45649">
    <property type="entry name" value="AMINO-ACID PERMEASE BAT1"/>
    <property type="match status" value="1"/>
</dbReference>
<dbReference type="InterPro" id="IPR002293">
    <property type="entry name" value="AA/rel_permease1"/>
</dbReference>
<dbReference type="RefSeq" id="WP_043248347.1">
    <property type="nucleotide sequence ID" value="NZ_HG322950.1"/>
</dbReference>
<feature type="region of interest" description="Disordered" evidence="6">
    <location>
        <begin position="485"/>
        <end position="509"/>
    </location>
</feature>
<dbReference type="KEGG" id="pkc:PKB_0259"/>
<name>A0A024HAZ1_PSEKB</name>
<dbReference type="PIRSF" id="PIRSF006060">
    <property type="entry name" value="AA_transporter"/>
    <property type="match status" value="1"/>
</dbReference>
<dbReference type="PATRIC" id="fig|1301098.3.peg.267"/>
<organism evidence="8 9">
    <name type="scientific">Pseudomonas knackmussii (strain DSM 6978 / CCUG 54928 / LMG 23759 / B13)</name>
    <dbReference type="NCBI Taxonomy" id="1301098"/>
    <lineage>
        <taxon>Bacteria</taxon>
        <taxon>Pseudomonadati</taxon>
        <taxon>Pseudomonadota</taxon>
        <taxon>Gammaproteobacteria</taxon>
        <taxon>Pseudomonadales</taxon>
        <taxon>Pseudomonadaceae</taxon>
        <taxon>Pseudomonas</taxon>
    </lineage>
</organism>
<evidence type="ECO:0000256" key="4">
    <source>
        <dbReference type="ARBA" id="ARBA00022989"/>
    </source>
</evidence>
<dbReference type="AlphaFoldDB" id="A0A024HAZ1"/>